<keyword evidence="2" id="KW-1185">Reference proteome</keyword>
<proteinExistence type="predicted"/>
<dbReference type="SUPFAM" id="SSF52058">
    <property type="entry name" value="L domain-like"/>
    <property type="match status" value="1"/>
</dbReference>
<evidence type="ECO:0000313" key="2">
    <source>
        <dbReference type="Proteomes" id="UP000576082"/>
    </source>
</evidence>
<accession>A0A7X9XDM9</accession>
<dbReference type="PROSITE" id="PS51257">
    <property type="entry name" value="PROKAR_LIPOPROTEIN"/>
    <property type="match status" value="1"/>
</dbReference>
<comment type="caution">
    <text evidence="1">The sequence shown here is derived from an EMBL/GenBank/DDBJ whole genome shotgun (WGS) entry which is preliminary data.</text>
</comment>
<dbReference type="PANTHER" id="PTHR47186:SF42">
    <property type="entry name" value="DISEASE RESISTANCE RPP13-LIKE PROTEIN 1"/>
    <property type="match status" value="1"/>
</dbReference>
<organism evidence="1 2">
    <name type="scientific">Flammeovirga aprica JL-4</name>
    <dbReference type="NCBI Taxonomy" id="694437"/>
    <lineage>
        <taxon>Bacteria</taxon>
        <taxon>Pseudomonadati</taxon>
        <taxon>Bacteroidota</taxon>
        <taxon>Cytophagia</taxon>
        <taxon>Cytophagales</taxon>
        <taxon>Flammeovirgaceae</taxon>
        <taxon>Flammeovirga</taxon>
    </lineage>
</organism>
<dbReference type="RefSeq" id="WP_169661125.1">
    <property type="nucleotide sequence ID" value="NZ_JABANE010000269.1"/>
</dbReference>
<gene>
    <name evidence="1" type="ORF">HHU12_33770</name>
</gene>
<dbReference type="EMBL" id="JABANE010000269">
    <property type="protein sequence ID" value="NME72973.1"/>
    <property type="molecule type" value="Genomic_DNA"/>
</dbReference>
<dbReference type="InterPro" id="IPR032675">
    <property type="entry name" value="LRR_dom_sf"/>
</dbReference>
<dbReference type="Gene3D" id="3.80.10.10">
    <property type="entry name" value="Ribonuclease Inhibitor"/>
    <property type="match status" value="2"/>
</dbReference>
<protein>
    <recommendedName>
        <fullName evidence="3">Leucine-rich repeat domain-containing protein</fullName>
    </recommendedName>
</protein>
<dbReference type="Proteomes" id="UP000576082">
    <property type="component" value="Unassembled WGS sequence"/>
</dbReference>
<evidence type="ECO:0008006" key="3">
    <source>
        <dbReference type="Google" id="ProtNLM"/>
    </source>
</evidence>
<dbReference type="PANTHER" id="PTHR47186">
    <property type="entry name" value="LEUCINE-RICH REPEAT-CONTAINING PROTEIN 57"/>
    <property type="match status" value="1"/>
</dbReference>
<evidence type="ECO:0000313" key="1">
    <source>
        <dbReference type="EMBL" id="NME72973.1"/>
    </source>
</evidence>
<sequence length="393" mass="46372">MTDKLLLILMIFFVSCSMQGNKEITLNENDQKILNILNERYDHKFYYNITDDYISNMRFIRLGTITCLPKELEELSHLDSIYINETSFDDKIIDTRNITGLKYIGFNDIDISGYKIYLNNGLEEVSMNKCVFTEYPEAFLKTNLRKIKIVRYGEGYEQIFPKEIGGSALEEVIFHYVDFEKLPDIKTPNELSLSVIRQDNIVQLPESYLHHKYKMLIISGCKKFRNFGSLLKNSHNSLKKFRVTELDNFVTFPFEDLAQCKNIEEFVIDGQYWKYMNKEEAFDVFYNFKHLKTLVYRNVPISRLLPKIGELRELEYIQIRDSDIKTLPKEIKDLPHLEKIILRGHTSLEYLPVEMFDVDREKKTILSFDGGWENIPHILSEADVARGYEIYEN</sequence>
<reference evidence="1 2" key="1">
    <citation type="submission" date="2020-04" db="EMBL/GenBank/DDBJ databases">
        <title>Flammeovirga sp. SR4, a novel species isolated from seawater.</title>
        <authorList>
            <person name="Wang X."/>
        </authorList>
    </citation>
    <scope>NUCLEOTIDE SEQUENCE [LARGE SCALE GENOMIC DNA]</scope>
    <source>
        <strain evidence="1 2">ATCC 23126</strain>
    </source>
</reference>
<dbReference type="AlphaFoldDB" id="A0A7X9XDM9"/>
<name>A0A7X9XDM9_9BACT</name>